<dbReference type="OrthoDB" id="18412at2759"/>
<protein>
    <submittedName>
        <fullName evidence="1">Uncharacterized protein</fullName>
    </submittedName>
</protein>
<dbReference type="PANTHER" id="PTHR15555:SF0">
    <property type="entry name" value="ZINC FINGER HIT DOMAIN-CONTAINING PROTEIN 2"/>
    <property type="match status" value="1"/>
</dbReference>
<dbReference type="AlphaFoldDB" id="A0A5N5QTA1"/>
<sequence length="335" mass="37858">MLPFGAALAEQIQSEPAKSADEKRQMLELLKRFEEESLRDDEETDESDGIVSRLQGIDLDSVDSDTLWELLSEDEKQKFTNAIMNPSSADSKWLFDATELLGGHEEPWWTLEDTSQAIIPNPEFHSGIPASGKFNPLLVFNIFHLRRVQMIRAFSLANWLTSSQKAVHALAELEAIREFLLPLSPFLRDRKSTILFTSVDTAVTDWASRLSELPKPEFLQLLTDDAKRLFQTKPVVMIESDQSQVSNNDYCIRFLSDVLKLFNGSKKHAHIAHKLMFYLAFITSFPVSAAMDLVHAVERWQGKACSVSEDGSNVSQLLSIKPRVLIEEIGESNKC</sequence>
<name>A0A5N5QTA1_9AGAM</name>
<dbReference type="InterPro" id="IPR039646">
    <property type="entry name" value="ZNHIT2"/>
</dbReference>
<keyword evidence="2" id="KW-1185">Reference proteome</keyword>
<evidence type="ECO:0000313" key="2">
    <source>
        <dbReference type="Proteomes" id="UP000383932"/>
    </source>
</evidence>
<dbReference type="PANTHER" id="PTHR15555">
    <property type="entry name" value="ZINC FINGER HIT DOMAIN CONTAINING PROTEIN 2 PROTEIN FON -RELATED"/>
    <property type="match status" value="1"/>
</dbReference>
<dbReference type="EMBL" id="SSOP01000020">
    <property type="protein sequence ID" value="KAB5594447.1"/>
    <property type="molecule type" value="Genomic_DNA"/>
</dbReference>
<proteinExistence type="predicted"/>
<reference evidence="1 2" key="1">
    <citation type="journal article" date="2019" name="Fungal Biol. Biotechnol.">
        <title>Draft genome sequence of fastidious pathogen Ceratobasidium theobromae, which causes vascular-streak dieback in Theobroma cacao.</title>
        <authorList>
            <person name="Ali S.S."/>
            <person name="Asman A."/>
            <person name="Shao J."/>
            <person name="Firmansyah A.P."/>
            <person name="Susilo A.W."/>
            <person name="Rosmana A."/>
            <person name="McMahon P."/>
            <person name="Junaid M."/>
            <person name="Guest D."/>
            <person name="Kheng T.Y."/>
            <person name="Meinhardt L.W."/>
            <person name="Bailey B.A."/>
        </authorList>
    </citation>
    <scope>NUCLEOTIDE SEQUENCE [LARGE SCALE GENOMIC DNA]</scope>
    <source>
        <strain evidence="1 2">CT2</strain>
    </source>
</reference>
<organism evidence="1 2">
    <name type="scientific">Ceratobasidium theobromae</name>
    <dbReference type="NCBI Taxonomy" id="1582974"/>
    <lineage>
        <taxon>Eukaryota</taxon>
        <taxon>Fungi</taxon>
        <taxon>Dikarya</taxon>
        <taxon>Basidiomycota</taxon>
        <taxon>Agaricomycotina</taxon>
        <taxon>Agaricomycetes</taxon>
        <taxon>Cantharellales</taxon>
        <taxon>Ceratobasidiaceae</taxon>
        <taxon>Ceratobasidium</taxon>
    </lineage>
</organism>
<accession>A0A5N5QTA1</accession>
<gene>
    <name evidence="1" type="ORF">CTheo_2078</name>
</gene>
<dbReference type="Proteomes" id="UP000383932">
    <property type="component" value="Unassembled WGS sequence"/>
</dbReference>
<evidence type="ECO:0000313" key="1">
    <source>
        <dbReference type="EMBL" id="KAB5594447.1"/>
    </source>
</evidence>
<comment type="caution">
    <text evidence="1">The sequence shown here is derived from an EMBL/GenBank/DDBJ whole genome shotgun (WGS) entry which is preliminary data.</text>
</comment>